<comment type="similarity">
    <text evidence="1">Belongs to the YoeB family.</text>
</comment>
<dbReference type="EMBL" id="CP145132">
    <property type="protein sequence ID" value="WWC54572.1"/>
    <property type="molecule type" value="Genomic_DNA"/>
</dbReference>
<dbReference type="SUPFAM" id="SSF143011">
    <property type="entry name" value="RelE-like"/>
    <property type="match status" value="1"/>
</dbReference>
<dbReference type="Pfam" id="PF06769">
    <property type="entry name" value="YoeB_toxin"/>
    <property type="match status" value="1"/>
</dbReference>
<keyword evidence="5" id="KW-0378">Hydrolase</keyword>
<proteinExistence type="inferred from homology"/>
<dbReference type="InterPro" id="IPR009614">
    <property type="entry name" value="YoeB_toxin"/>
</dbReference>
<dbReference type="GO" id="GO:0006401">
    <property type="term" value="P:RNA catabolic process"/>
    <property type="evidence" value="ECO:0007669"/>
    <property type="project" value="InterPro"/>
</dbReference>
<dbReference type="Proteomes" id="UP000250354">
    <property type="component" value="Chromosome"/>
</dbReference>
<dbReference type="Gene3D" id="3.30.2310.20">
    <property type="entry name" value="RelE-like"/>
    <property type="match status" value="1"/>
</dbReference>
<reference evidence="8" key="2">
    <citation type="submission" date="2022-09" db="EMBL/GenBank/DDBJ databases">
        <title>Aerococcus urinae taxonomy study.</title>
        <authorList>
            <person name="Christensen J."/>
            <person name="Senneby E."/>
        </authorList>
    </citation>
    <scope>NUCLEOTIDE SEQUENCE</scope>
    <source>
        <strain evidence="8">LUND-41-B12</strain>
    </source>
</reference>
<gene>
    <name evidence="9" type="ORF">DBT44_0009365</name>
    <name evidence="8" type="ORF">ODY61_08915</name>
</gene>
<evidence type="ECO:0000256" key="4">
    <source>
        <dbReference type="ARBA" id="ARBA00022759"/>
    </source>
</evidence>
<evidence type="ECO:0000313" key="10">
    <source>
        <dbReference type="Proteomes" id="UP000250354"/>
    </source>
</evidence>
<keyword evidence="3" id="KW-0540">Nuclease</keyword>
<protein>
    <recommendedName>
        <fullName evidence="7">Endoribonuclease YoeB</fullName>
    </recommendedName>
    <alternativeName>
        <fullName evidence="6">Putative mRNA interferase YoeB</fullName>
    </alternativeName>
</protein>
<dbReference type="Proteomes" id="UP001069047">
    <property type="component" value="Unassembled WGS sequence"/>
</dbReference>
<name>A0A1E9PJT1_9LACT</name>
<keyword evidence="4" id="KW-0255">Endonuclease</keyword>
<dbReference type="GO" id="GO:0016787">
    <property type="term" value="F:hydrolase activity"/>
    <property type="evidence" value="ECO:0007669"/>
    <property type="project" value="UniProtKB-KW"/>
</dbReference>
<dbReference type="InterPro" id="IPR035093">
    <property type="entry name" value="RelE/ParE_toxin_dom_sf"/>
</dbReference>
<organism evidence="8 11">
    <name type="scientific">Aerococcus mictus</name>
    <dbReference type="NCBI Taxonomy" id="2976810"/>
    <lineage>
        <taxon>Bacteria</taxon>
        <taxon>Bacillati</taxon>
        <taxon>Bacillota</taxon>
        <taxon>Bacilli</taxon>
        <taxon>Lactobacillales</taxon>
        <taxon>Aerococcaceae</taxon>
        <taxon>Aerococcus</taxon>
    </lineage>
</organism>
<evidence type="ECO:0000256" key="3">
    <source>
        <dbReference type="ARBA" id="ARBA00022722"/>
    </source>
</evidence>
<evidence type="ECO:0000256" key="6">
    <source>
        <dbReference type="ARBA" id="ARBA00030388"/>
    </source>
</evidence>
<dbReference type="EMBL" id="JAOTMY010000006">
    <property type="protein sequence ID" value="MCY3088228.1"/>
    <property type="molecule type" value="Genomic_DNA"/>
</dbReference>
<accession>A0A9Q4H3U6</accession>
<dbReference type="AlphaFoldDB" id="A0A1E9PJT1"/>
<reference evidence="9" key="3">
    <citation type="submission" date="2024-02" db="EMBL/GenBank/DDBJ databases">
        <authorList>
            <person name="Choi B."/>
        </authorList>
    </citation>
    <scope>NUCLEOTIDE SEQUENCE</scope>
    <source>
        <strain evidence="9">UMB1016</strain>
    </source>
</reference>
<keyword evidence="2" id="KW-1277">Toxin-antitoxin system</keyword>
<evidence type="ECO:0000313" key="9">
    <source>
        <dbReference type="EMBL" id="WWC54572.1"/>
    </source>
</evidence>
<evidence type="ECO:0000256" key="5">
    <source>
        <dbReference type="ARBA" id="ARBA00022801"/>
    </source>
</evidence>
<sequence length="84" mass="10222">MKVHWSRGSVIERDVWKENDRKVYDKIYRLLRAIKEAPYQGLGKPEPLKYDLSGYWSRRLTRQDRLVYRVTDDAIEVLSCKYHY</sequence>
<evidence type="ECO:0000256" key="7">
    <source>
        <dbReference type="ARBA" id="ARBA00050056"/>
    </source>
</evidence>
<dbReference type="RefSeq" id="WP_013668905.1">
    <property type="nucleotide sequence ID" value="NZ_CAJHLJ010000011.1"/>
</dbReference>
<dbReference type="NCBIfam" id="TIGR02116">
    <property type="entry name" value="toxin_Txe_YoeB"/>
    <property type="match status" value="1"/>
</dbReference>
<reference evidence="9 10" key="1">
    <citation type="journal article" date="2020" name="J. Bacteriol.">
        <title>Aerococcus urinae Isolated from Women with Lower Urinary Tract Symptoms: In Vitro Aggregation and Genome Analysis.</title>
        <authorList>
            <person name="Hilt E.E."/>
            <person name="Putonti C."/>
            <person name="Thomas-White K."/>
            <person name="Lewis A.L."/>
            <person name="Visick K.L."/>
            <person name="Gilbert N.M."/>
            <person name="Wolfe A.J."/>
        </authorList>
    </citation>
    <scope>NUCLEOTIDE SEQUENCE [LARGE SCALE GENOMIC DNA]</scope>
    <source>
        <strain evidence="9 10">UMB1016</strain>
    </source>
</reference>
<evidence type="ECO:0000313" key="8">
    <source>
        <dbReference type="EMBL" id="MCY3088228.1"/>
    </source>
</evidence>
<evidence type="ECO:0000256" key="1">
    <source>
        <dbReference type="ARBA" id="ARBA00008172"/>
    </source>
</evidence>
<dbReference type="PANTHER" id="PTHR38039:SF1">
    <property type="entry name" value="TOXIN YOEB"/>
    <property type="match status" value="1"/>
</dbReference>
<evidence type="ECO:0000313" key="11">
    <source>
        <dbReference type="Proteomes" id="UP001069047"/>
    </source>
</evidence>
<evidence type="ECO:0000256" key="2">
    <source>
        <dbReference type="ARBA" id="ARBA00022649"/>
    </source>
</evidence>
<accession>A0A1E9PJT1</accession>
<dbReference type="PANTHER" id="PTHR38039">
    <property type="entry name" value="TOXIN YOEB"/>
    <property type="match status" value="1"/>
</dbReference>
<dbReference type="GeneID" id="86859270"/>
<dbReference type="GO" id="GO:0045892">
    <property type="term" value="P:negative regulation of DNA-templated transcription"/>
    <property type="evidence" value="ECO:0007669"/>
    <property type="project" value="TreeGrafter"/>
</dbReference>
<keyword evidence="10" id="KW-1185">Reference proteome</keyword>
<dbReference type="GO" id="GO:0004519">
    <property type="term" value="F:endonuclease activity"/>
    <property type="evidence" value="ECO:0007669"/>
    <property type="project" value="UniProtKB-KW"/>
</dbReference>